<proteinExistence type="predicted"/>
<accession>M7SCL8</accession>
<keyword evidence="2" id="KW-1185">Reference proteome</keyword>
<dbReference type="HOGENOM" id="CLU_1415164_0_0_1"/>
<evidence type="ECO:0000313" key="2">
    <source>
        <dbReference type="Proteomes" id="UP000012174"/>
    </source>
</evidence>
<evidence type="ECO:0000313" key="1">
    <source>
        <dbReference type="EMBL" id="EMR61933.1"/>
    </source>
</evidence>
<gene>
    <name evidence="1" type="ORF">UCREL1_11121</name>
</gene>
<sequence length="192" mass="21788">MWVSSLPYPSLEYRFGLLPNVQICNPRFFHKDQVALSAAGTFKPGNIRHLFVELEVDYDLAYFFTDIYSIFQGGENLESIELHVSPESSGGSVQHTVAQNEPWALMLSGPLVAYRKSLPKLVVVDVNASYGELLLKHVQPRLKGKLTGQKRADIRFMVLSCYSYIRFIFKLFLIPRQSSALRGVVDVFADRQ</sequence>
<dbReference type="KEGG" id="ela:UCREL1_11121"/>
<dbReference type="Proteomes" id="UP000012174">
    <property type="component" value="Unassembled WGS sequence"/>
</dbReference>
<dbReference type="AlphaFoldDB" id="M7SCL8"/>
<reference evidence="2" key="1">
    <citation type="journal article" date="2013" name="Genome Announc.">
        <title>Draft genome sequence of the grapevine dieback fungus Eutypa lata UCR-EL1.</title>
        <authorList>
            <person name="Blanco-Ulate B."/>
            <person name="Rolshausen P.E."/>
            <person name="Cantu D."/>
        </authorList>
    </citation>
    <scope>NUCLEOTIDE SEQUENCE [LARGE SCALE GENOMIC DNA]</scope>
    <source>
        <strain evidence="2">UCR-EL1</strain>
    </source>
</reference>
<dbReference type="EMBL" id="KB707518">
    <property type="protein sequence ID" value="EMR61933.1"/>
    <property type="molecule type" value="Genomic_DNA"/>
</dbReference>
<organism evidence="1 2">
    <name type="scientific">Eutypa lata (strain UCR-EL1)</name>
    <name type="common">Grapevine dieback disease fungus</name>
    <name type="synonym">Eutypa armeniacae</name>
    <dbReference type="NCBI Taxonomy" id="1287681"/>
    <lineage>
        <taxon>Eukaryota</taxon>
        <taxon>Fungi</taxon>
        <taxon>Dikarya</taxon>
        <taxon>Ascomycota</taxon>
        <taxon>Pezizomycotina</taxon>
        <taxon>Sordariomycetes</taxon>
        <taxon>Xylariomycetidae</taxon>
        <taxon>Xylariales</taxon>
        <taxon>Diatrypaceae</taxon>
        <taxon>Eutypa</taxon>
    </lineage>
</organism>
<protein>
    <submittedName>
        <fullName evidence="1">Uncharacterized protein</fullName>
    </submittedName>
</protein>
<name>M7SCL8_EUTLA</name>